<dbReference type="eggNOG" id="KOG4294">
    <property type="taxonomic scope" value="Eukaryota"/>
</dbReference>
<organism>
    <name type="scientific">Culex quinquefasciatus</name>
    <name type="common">Southern house mosquito</name>
    <name type="synonym">Culex pungens</name>
    <dbReference type="NCBI Taxonomy" id="7176"/>
    <lineage>
        <taxon>Eukaryota</taxon>
        <taxon>Metazoa</taxon>
        <taxon>Ecdysozoa</taxon>
        <taxon>Arthropoda</taxon>
        <taxon>Hexapoda</taxon>
        <taxon>Insecta</taxon>
        <taxon>Pterygota</taxon>
        <taxon>Neoptera</taxon>
        <taxon>Endopterygota</taxon>
        <taxon>Diptera</taxon>
        <taxon>Nematocera</taxon>
        <taxon>Culicoidea</taxon>
        <taxon>Culicidae</taxon>
        <taxon>Culicinae</taxon>
        <taxon>Culicini</taxon>
        <taxon>Culex</taxon>
        <taxon>Culex</taxon>
    </lineage>
</organism>
<evidence type="ECO:0000256" key="10">
    <source>
        <dbReference type="ARBA" id="ARBA00023201"/>
    </source>
</evidence>
<protein>
    <submittedName>
        <fullName evidence="14">Gonad-specific amiloride-sensitive sodium channel 1</fullName>
    </submittedName>
</protein>
<evidence type="ECO:0000256" key="12">
    <source>
        <dbReference type="RuleBase" id="RU000679"/>
    </source>
</evidence>
<dbReference type="FunFam" id="1.10.287.770:FF:000008">
    <property type="entry name" value="pickpocket protein 28"/>
    <property type="match status" value="1"/>
</dbReference>
<evidence type="ECO:0000256" key="11">
    <source>
        <dbReference type="ARBA" id="ARBA00023303"/>
    </source>
</evidence>
<dbReference type="GO" id="GO:0005886">
    <property type="term" value="C:plasma membrane"/>
    <property type="evidence" value="ECO:0007669"/>
    <property type="project" value="TreeGrafter"/>
</dbReference>
<dbReference type="Gene3D" id="1.10.287.820">
    <property type="entry name" value="Acid-sensing ion channel domain"/>
    <property type="match status" value="1"/>
</dbReference>
<reference evidence="14" key="1">
    <citation type="submission" date="2007-03" db="EMBL/GenBank/DDBJ databases">
        <title>Annotation of Culex pipiens quinquefasciatus.</title>
        <authorList>
            <consortium name="The Broad Institute Genome Sequencing Platform"/>
            <person name="Atkinson P.W."/>
            <person name="Hemingway J."/>
            <person name="Christensen B.M."/>
            <person name="Higgs S."/>
            <person name="Kodira C."/>
            <person name="Hannick L."/>
            <person name="Megy K."/>
            <person name="O'Leary S."/>
            <person name="Pearson M."/>
            <person name="Haas B.J."/>
            <person name="Mauceli E."/>
            <person name="Wortman J.R."/>
            <person name="Lee N.H."/>
            <person name="Guigo R."/>
            <person name="Stanke M."/>
            <person name="Alvarado L."/>
            <person name="Amedeo P."/>
            <person name="Antoine C.H."/>
            <person name="Arensburger P."/>
            <person name="Bidwell S.L."/>
            <person name="Crawford M."/>
            <person name="Camaro F."/>
            <person name="Devon K."/>
            <person name="Engels R."/>
            <person name="Hammond M."/>
            <person name="Howarth C."/>
            <person name="Koehrsen M."/>
            <person name="Lawson D."/>
            <person name="Montgomery P."/>
            <person name="Nene V."/>
            <person name="Nusbaum C."/>
            <person name="Puiu D."/>
            <person name="Romero-Severson J."/>
            <person name="Severson D.W."/>
            <person name="Shumway M."/>
            <person name="Sisk P."/>
            <person name="Stolte C."/>
            <person name="Zeng Q."/>
            <person name="Eisenstadt E."/>
            <person name="Fraser-Liggett C."/>
            <person name="Strausberg R."/>
            <person name="Galagan J."/>
            <person name="Birren B."/>
            <person name="Collins F.H."/>
        </authorList>
    </citation>
    <scope>NUCLEOTIDE SEQUENCE [LARGE SCALE GENOMIC DNA]</scope>
    <source>
        <strain evidence="14">JHB</strain>
    </source>
</reference>
<keyword evidence="11 12" id="KW-0407">Ion channel</keyword>
<keyword evidence="9 13" id="KW-0472">Membrane</keyword>
<keyword evidence="5 12" id="KW-0812">Transmembrane</keyword>
<dbReference type="PANTHER" id="PTHR11690">
    <property type="entry name" value="AMILORIDE-SENSITIVE SODIUM CHANNEL-RELATED"/>
    <property type="match status" value="1"/>
</dbReference>
<evidence type="ECO:0000256" key="4">
    <source>
        <dbReference type="ARBA" id="ARBA00022461"/>
    </source>
</evidence>
<dbReference type="VEuPathDB" id="VectorBase:CQUJHB009822"/>
<comment type="similarity">
    <text evidence="2 12">Belongs to the amiloride-sensitive sodium channel (TC 1.A.6) family.</text>
</comment>
<dbReference type="GO" id="GO:0015280">
    <property type="term" value="F:ligand-gated sodium channel activity"/>
    <property type="evidence" value="ECO:0007669"/>
    <property type="project" value="TreeGrafter"/>
</dbReference>
<dbReference type="Proteomes" id="UP000002320">
    <property type="component" value="Unassembled WGS sequence"/>
</dbReference>
<evidence type="ECO:0000256" key="2">
    <source>
        <dbReference type="ARBA" id="ARBA00007193"/>
    </source>
</evidence>
<evidence type="ECO:0000256" key="7">
    <source>
        <dbReference type="ARBA" id="ARBA00023053"/>
    </source>
</evidence>
<keyword evidence="4 12" id="KW-0894">Sodium channel</keyword>
<dbReference type="FunCoup" id="B0W822">
    <property type="interactions" value="8"/>
</dbReference>
<keyword evidence="6 13" id="KW-1133">Transmembrane helix</keyword>
<evidence type="ECO:0000256" key="6">
    <source>
        <dbReference type="ARBA" id="ARBA00022989"/>
    </source>
</evidence>
<dbReference type="Pfam" id="PF00858">
    <property type="entry name" value="ASC"/>
    <property type="match status" value="2"/>
</dbReference>
<dbReference type="AlphaFoldDB" id="B0W822"/>
<dbReference type="EnsemblMetazoa" id="CPIJ003411-RA">
    <property type="protein sequence ID" value="CPIJ003411-PA"/>
    <property type="gene ID" value="CPIJ003411"/>
</dbReference>
<evidence type="ECO:0000313" key="14">
    <source>
        <dbReference type="EMBL" id="EDS38484.1"/>
    </source>
</evidence>
<evidence type="ECO:0000256" key="3">
    <source>
        <dbReference type="ARBA" id="ARBA00022448"/>
    </source>
</evidence>
<reference evidence="15" key="2">
    <citation type="submission" date="2021-02" db="UniProtKB">
        <authorList>
            <consortium name="EnsemblMetazoa"/>
        </authorList>
    </citation>
    <scope>IDENTIFICATION</scope>
    <source>
        <strain evidence="15">JHB</strain>
    </source>
</reference>
<keyword evidence="7" id="KW-0915">Sodium</keyword>
<evidence type="ECO:0000256" key="13">
    <source>
        <dbReference type="SAM" id="Phobius"/>
    </source>
</evidence>
<keyword evidence="10 12" id="KW-0739">Sodium transport</keyword>
<evidence type="ECO:0000313" key="15">
    <source>
        <dbReference type="EnsemblMetazoa" id="CPIJ003411-PA"/>
    </source>
</evidence>
<dbReference type="Gene3D" id="1.10.287.770">
    <property type="entry name" value="YojJ-like"/>
    <property type="match status" value="1"/>
</dbReference>
<evidence type="ECO:0000256" key="9">
    <source>
        <dbReference type="ARBA" id="ARBA00023136"/>
    </source>
</evidence>
<comment type="subcellular location">
    <subcellularLocation>
        <location evidence="1">Membrane</location>
        <topology evidence="1">Multi-pass membrane protein</topology>
    </subcellularLocation>
</comment>
<evidence type="ECO:0000256" key="8">
    <source>
        <dbReference type="ARBA" id="ARBA00023065"/>
    </source>
</evidence>
<keyword evidence="8 12" id="KW-0406">Ion transport</keyword>
<dbReference type="EMBL" id="DS231856">
    <property type="protein sequence ID" value="EDS38484.1"/>
    <property type="molecule type" value="Genomic_DNA"/>
</dbReference>
<dbReference type="PANTHER" id="PTHR11690:SF288">
    <property type="entry name" value="AMILORIDE-SENSITIVE NA+ CHANNEL-RELATED"/>
    <property type="match status" value="1"/>
</dbReference>
<accession>B0W822</accession>
<evidence type="ECO:0000256" key="5">
    <source>
        <dbReference type="ARBA" id="ARBA00022692"/>
    </source>
</evidence>
<proteinExistence type="inferred from homology"/>
<dbReference type="InParanoid" id="B0W822"/>
<dbReference type="PRINTS" id="PR01078">
    <property type="entry name" value="AMINACHANNEL"/>
</dbReference>
<keyword evidence="3 12" id="KW-0813">Transport</keyword>
<dbReference type="HOGENOM" id="CLU_024950_1_1_1"/>
<keyword evidence="16" id="KW-1185">Reference proteome</keyword>
<evidence type="ECO:0000313" key="16">
    <source>
        <dbReference type="Proteomes" id="UP000002320"/>
    </source>
</evidence>
<gene>
    <name evidence="15" type="primary">6034556</name>
    <name evidence="14" type="ORF">CpipJ_CPIJ003411</name>
</gene>
<dbReference type="KEGG" id="cqu:CpipJ_CPIJ003411"/>
<dbReference type="InterPro" id="IPR001873">
    <property type="entry name" value="ENaC"/>
</dbReference>
<dbReference type="VEuPathDB" id="VectorBase:CPIJ003411"/>
<sequence>MKRYSKEHVITMFEGKQQVKVKLIINIYHKWEQNPVILTFNERSTPVWQIPFPAVTICPETKFKTELFNFTEAYHALVKNETELDEESFNRLKAMAQICDAHLLYDIELNQTYDRDCAKYLTNMSVPKDEMLMICKWRSKTDNCDEIFSETLVDDGLCYTFNLISENDMLRTDHMHNEYSYLTEHQSSTKWSLENGYSRDTALDVHPKRVTNASPRGGLYIVMRSYDNDLGYLCKGPVQGFKVLLHIPSEYPQVSKQYLRVPPNQEVILMVKPKMITTTESLKSCDPSRRQCFFSHERWLKFFQVYTQRNCDLECLTNYTLQACGCVKFSMPRENHTEVCGASKIKCYNDAEDALLEQEIKYSVDKSYDFRAKCDCLPSCTSIHVQLSRLTIYFKESQFLTFKRSELYGVTDFLANCGGLLGLFMGVSLLSLVEIFYFCLIRPCSILRSSTRSKQADVNQSLLQSTESTRHVMWTRF</sequence>
<dbReference type="OMA" id="NCEVECI"/>
<name>B0W822_CULQU</name>
<evidence type="ECO:0000256" key="1">
    <source>
        <dbReference type="ARBA" id="ARBA00004141"/>
    </source>
</evidence>
<dbReference type="OrthoDB" id="6021021at2759"/>
<feature type="transmembrane region" description="Helical" evidence="13">
    <location>
        <begin position="420"/>
        <end position="440"/>
    </location>
</feature>